<dbReference type="EMBL" id="MU842826">
    <property type="protein sequence ID" value="KAK2032957.1"/>
    <property type="molecule type" value="Genomic_DNA"/>
</dbReference>
<accession>A0AAD9HR31</accession>
<keyword evidence="2" id="KW-1185">Reference proteome</keyword>
<evidence type="ECO:0000313" key="2">
    <source>
        <dbReference type="Proteomes" id="UP001232148"/>
    </source>
</evidence>
<proteinExistence type="predicted"/>
<protein>
    <submittedName>
        <fullName evidence="1">Uncharacterized protein</fullName>
    </submittedName>
</protein>
<name>A0AAD9HR31_9PEZI</name>
<sequence>MRSRTFPSTDIQRKHRITVPASPLSISRVYSSSPPPQHRVTVLPTIPKPAAAGRQTGRTDLLFVSLGHSVCLHLPTSALPVLARNPSTRFYTILRRRARARGPHLRRQVLLTCSPIRPN</sequence>
<gene>
    <name evidence="1" type="ORF">LX32DRAFT_140125</name>
</gene>
<comment type="caution">
    <text evidence="1">The sequence shown here is derived from an EMBL/GenBank/DDBJ whole genome shotgun (WGS) entry which is preliminary data.</text>
</comment>
<organism evidence="1 2">
    <name type="scientific">Colletotrichum zoysiae</name>
    <dbReference type="NCBI Taxonomy" id="1216348"/>
    <lineage>
        <taxon>Eukaryota</taxon>
        <taxon>Fungi</taxon>
        <taxon>Dikarya</taxon>
        <taxon>Ascomycota</taxon>
        <taxon>Pezizomycotina</taxon>
        <taxon>Sordariomycetes</taxon>
        <taxon>Hypocreomycetidae</taxon>
        <taxon>Glomerellales</taxon>
        <taxon>Glomerellaceae</taxon>
        <taxon>Colletotrichum</taxon>
        <taxon>Colletotrichum graminicola species complex</taxon>
    </lineage>
</organism>
<dbReference type="AlphaFoldDB" id="A0AAD9HR31"/>
<reference evidence="1" key="1">
    <citation type="submission" date="2021-06" db="EMBL/GenBank/DDBJ databases">
        <title>Comparative genomics, transcriptomics and evolutionary studies reveal genomic signatures of adaptation to plant cell wall in hemibiotrophic fungi.</title>
        <authorList>
            <consortium name="DOE Joint Genome Institute"/>
            <person name="Baroncelli R."/>
            <person name="Diaz J.F."/>
            <person name="Benocci T."/>
            <person name="Peng M."/>
            <person name="Battaglia E."/>
            <person name="Haridas S."/>
            <person name="Andreopoulos W."/>
            <person name="Labutti K."/>
            <person name="Pangilinan J."/>
            <person name="Floch G.L."/>
            <person name="Makela M.R."/>
            <person name="Henrissat B."/>
            <person name="Grigoriev I.V."/>
            <person name="Crouch J.A."/>
            <person name="De Vries R.P."/>
            <person name="Sukno S.A."/>
            <person name="Thon M.R."/>
        </authorList>
    </citation>
    <scope>NUCLEOTIDE SEQUENCE</scope>
    <source>
        <strain evidence="1">MAFF235873</strain>
    </source>
</reference>
<evidence type="ECO:0000313" key="1">
    <source>
        <dbReference type="EMBL" id="KAK2032957.1"/>
    </source>
</evidence>
<dbReference type="Proteomes" id="UP001232148">
    <property type="component" value="Unassembled WGS sequence"/>
</dbReference>